<gene>
    <name evidence="3" type="ORF">M5D96_007966</name>
</gene>
<organism evidence="3 4">
    <name type="scientific">Drosophila gunungcola</name>
    <name type="common">fruit fly</name>
    <dbReference type="NCBI Taxonomy" id="103775"/>
    <lineage>
        <taxon>Eukaryota</taxon>
        <taxon>Metazoa</taxon>
        <taxon>Ecdysozoa</taxon>
        <taxon>Arthropoda</taxon>
        <taxon>Hexapoda</taxon>
        <taxon>Insecta</taxon>
        <taxon>Pterygota</taxon>
        <taxon>Neoptera</taxon>
        <taxon>Endopterygota</taxon>
        <taxon>Diptera</taxon>
        <taxon>Brachycera</taxon>
        <taxon>Muscomorpha</taxon>
        <taxon>Ephydroidea</taxon>
        <taxon>Drosophilidae</taxon>
        <taxon>Drosophila</taxon>
        <taxon>Sophophora</taxon>
    </lineage>
</organism>
<dbReference type="Proteomes" id="UP001059596">
    <property type="component" value="Unassembled WGS sequence"/>
</dbReference>
<accession>A0A9P9YLM7</accession>
<protein>
    <submittedName>
        <fullName evidence="3">Uncharacterized protein</fullName>
    </submittedName>
</protein>
<feature type="transmembrane region" description="Helical" evidence="2">
    <location>
        <begin position="40"/>
        <end position="61"/>
    </location>
</feature>
<proteinExistence type="predicted"/>
<dbReference type="AlphaFoldDB" id="A0A9P9YLM7"/>
<feature type="compositionally biased region" description="Low complexity" evidence="1">
    <location>
        <begin position="101"/>
        <end position="120"/>
    </location>
</feature>
<comment type="caution">
    <text evidence="3">The sequence shown here is derived from an EMBL/GenBank/DDBJ whole genome shotgun (WGS) entry which is preliminary data.</text>
</comment>
<keyword evidence="2" id="KW-0472">Membrane</keyword>
<feature type="region of interest" description="Disordered" evidence="1">
    <location>
        <begin position="91"/>
        <end position="124"/>
    </location>
</feature>
<name>A0A9P9YLM7_9MUSC</name>
<reference evidence="3" key="1">
    <citation type="journal article" date="2023" name="Genome Biol. Evol.">
        <title>Long-read-based Genome Assembly of Drosophila gunungcola Reveals Fewer Chemosensory Genes in Flower-breeding Species.</title>
        <authorList>
            <person name="Negi A."/>
            <person name="Liao B.Y."/>
            <person name="Yeh S.D."/>
        </authorList>
    </citation>
    <scope>NUCLEOTIDE SEQUENCE</scope>
    <source>
        <strain evidence="3">Sukarami</strain>
    </source>
</reference>
<evidence type="ECO:0000256" key="2">
    <source>
        <dbReference type="SAM" id="Phobius"/>
    </source>
</evidence>
<keyword evidence="2" id="KW-0812">Transmembrane</keyword>
<sequence length="255" mass="27393">MQSGCFAAQRTAFGLGRVLTHCGGGGGTGTGTETGLVRQATAHLVVKLLLLLLLMVMMGAWPRTKGTATRSTFPVLMLLLLVVQGDGHAGRQIRDEGTAGRRGVPGPGAAAQGRRYAGPASARPRHAYATAHARMGRQVKQARRHRLMLRSLMLDGRCHLHLLPDVVGHGGHRSGRFLRHVLLTAHAHAHAHSRLRTAAIWTGQGTGRSCQGATCAGIAQRQVLQGKRGLTREQLVQFKDSHPQSQYTSQSRRAT</sequence>
<evidence type="ECO:0000256" key="1">
    <source>
        <dbReference type="SAM" id="MobiDB-lite"/>
    </source>
</evidence>
<evidence type="ECO:0000313" key="4">
    <source>
        <dbReference type="Proteomes" id="UP001059596"/>
    </source>
</evidence>
<evidence type="ECO:0000313" key="3">
    <source>
        <dbReference type="EMBL" id="KAI8039243.1"/>
    </source>
</evidence>
<keyword evidence="4" id="KW-1185">Reference proteome</keyword>
<keyword evidence="2" id="KW-1133">Transmembrane helix</keyword>
<dbReference type="EMBL" id="JAMKOV010000006">
    <property type="protein sequence ID" value="KAI8039243.1"/>
    <property type="molecule type" value="Genomic_DNA"/>
</dbReference>